<dbReference type="InterPro" id="IPR058994">
    <property type="entry name" value="Ig-containing_halobact"/>
</dbReference>
<name>A0A1G9PXK7_9EURY</name>
<evidence type="ECO:0000313" key="1">
    <source>
        <dbReference type="EMBL" id="SDM02947.1"/>
    </source>
</evidence>
<dbReference type="Proteomes" id="UP000199451">
    <property type="component" value="Unassembled WGS sequence"/>
</dbReference>
<dbReference type="AlphaFoldDB" id="A0A1G9PXK7"/>
<sequence length="174" mass="18182">MHRSLLVFSCALLVVLAGCAAPTTDNPTSDVRLTIDNSDSVSYEVTVAVVPSTVETLRITGVDGTTRTFRNVSGLGSVPPEALGNATGFTATGPGVETQSYVLDPQTGIGDTLRETPRNTTVLYLVTQPNSDEPTRTWGAVTCGNNAFDEVEIRISDGGGIAVSNSCESRTTAQ</sequence>
<evidence type="ECO:0008006" key="3">
    <source>
        <dbReference type="Google" id="ProtNLM"/>
    </source>
</evidence>
<protein>
    <recommendedName>
        <fullName evidence="3">Spondin_N</fullName>
    </recommendedName>
</protein>
<evidence type="ECO:0000313" key="2">
    <source>
        <dbReference type="Proteomes" id="UP000199451"/>
    </source>
</evidence>
<accession>A0A1G9PXK7</accession>
<dbReference type="Pfam" id="PF26515">
    <property type="entry name" value="Ig_halo_2"/>
    <property type="match status" value="1"/>
</dbReference>
<dbReference type="RefSeq" id="WP_089693861.1">
    <property type="nucleotide sequence ID" value="NZ_FNHL01000001.1"/>
</dbReference>
<dbReference type="EMBL" id="FNHL01000001">
    <property type="protein sequence ID" value="SDM02947.1"/>
    <property type="molecule type" value="Genomic_DNA"/>
</dbReference>
<dbReference type="OrthoDB" id="380005at2157"/>
<gene>
    <name evidence="1" type="ORF">SAMN04487949_0566</name>
</gene>
<reference evidence="2" key="1">
    <citation type="submission" date="2016-10" db="EMBL/GenBank/DDBJ databases">
        <authorList>
            <person name="Varghese N."/>
            <person name="Submissions S."/>
        </authorList>
    </citation>
    <scope>NUCLEOTIDE SEQUENCE [LARGE SCALE GENOMIC DNA]</scope>
    <source>
        <strain evidence="2">CGMCC 1.10119</strain>
    </source>
</reference>
<dbReference type="PROSITE" id="PS51257">
    <property type="entry name" value="PROKAR_LIPOPROTEIN"/>
    <property type="match status" value="1"/>
</dbReference>
<keyword evidence="2" id="KW-1185">Reference proteome</keyword>
<proteinExistence type="predicted"/>
<organism evidence="1 2">
    <name type="scientific">Halogranum gelatinilyticum</name>
    <dbReference type="NCBI Taxonomy" id="660521"/>
    <lineage>
        <taxon>Archaea</taxon>
        <taxon>Methanobacteriati</taxon>
        <taxon>Methanobacteriota</taxon>
        <taxon>Stenosarchaea group</taxon>
        <taxon>Halobacteria</taxon>
        <taxon>Halobacteriales</taxon>
        <taxon>Haloferacaceae</taxon>
    </lineage>
</organism>